<protein>
    <submittedName>
        <fullName evidence="1">Uncharacterized protein</fullName>
    </submittedName>
</protein>
<gene>
    <name evidence="1" type="ORF">Cgig2_011057</name>
</gene>
<keyword evidence="2" id="KW-1185">Reference proteome</keyword>
<sequence length="153" mass="17402">MTKKKRETQSHLSNGHLLFGDLGWLHRTGRRQVPGLGKVLYQGSLHRRISPQEVHGLNHHIRKGFLYWMRSDLLALTRTRLRGRPYSFIRNRPLFGCPSQGRFCRPQALRRGRVSTHRGRGRSCSTSCLSSWQGHLQVSVQGRLTDAVGGLGP</sequence>
<comment type="caution">
    <text evidence="1">The sequence shown here is derived from an EMBL/GenBank/DDBJ whole genome shotgun (WGS) entry which is preliminary data.</text>
</comment>
<dbReference type="Proteomes" id="UP001153076">
    <property type="component" value="Unassembled WGS sequence"/>
</dbReference>
<name>A0A9Q1JLI2_9CARY</name>
<accession>A0A9Q1JLI2</accession>
<evidence type="ECO:0000313" key="1">
    <source>
        <dbReference type="EMBL" id="KAJ8422855.1"/>
    </source>
</evidence>
<organism evidence="1 2">
    <name type="scientific">Carnegiea gigantea</name>
    <dbReference type="NCBI Taxonomy" id="171969"/>
    <lineage>
        <taxon>Eukaryota</taxon>
        <taxon>Viridiplantae</taxon>
        <taxon>Streptophyta</taxon>
        <taxon>Embryophyta</taxon>
        <taxon>Tracheophyta</taxon>
        <taxon>Spermatophyta</taxon>
        <taxon>Magnoliopsida</taxon>
        <taxon>eudicotyledons</taxon>
        <taxon>Gunneridae</taxon>
        <taxon>Pentapetalae</taxon>
        <taxon>Caryophyllales</taxon>
        <taxon>Cactineae</taxon>
        <taxon>Cactaceae</taxon>
        <taxon>Cactoideae</taxon>
        <taxon>Echinocereeae</taxon>
        <taxon>Carnegiea</taxon>
    </lineage>
</organism>
<reference evidence="1" key="1">
    <citation type="submission" date="2022-04" db="EMBL/GenBank/DDBJ databases">
        <title>Carnegiea gigantea Genome sequencing and assembly v2.</title>
        <authorList>
            <person name="Copetti D."/>
            <person name="Sanderson M.J."/>
            <person name="Burquez A."/>
            <person name="Wojciechowski M.F."/>
        </authorList>
    </citation>
    <scope>NUCLEOTIDE SEQUENCE</scope>
    <source>
        <strain evidence="1">SGP5-SGP5p</strain>
        <tissue evidence="1">Aerial part</tissue>
    </source>
</reference>
<evidence type="ECO:0000313" key="2">
    <source>
        <dbReference type="Proteomes" id="UP001153076"/>
    </source>
</evidence>
<proteinExistence type="predicted"/>
<dbReference type="AlphaFoldDB" id="A0A9Q1JLI2"/>
<dbReference type="EMBL" id="JAKOGI010002129">
    <property type="protein sequence ID" value="KAJ8422855.1"/>
    <property type="molecule type" value="Genomic_DNA"/>
</dbReference>